<evidence type="ECO:0000313" key="1">
    <source>
        <dbReference type="EMBL" id="MCW7552125.1"/>
    </source>
</evidence>
<accession>A0ABT3MRY0</accession>
<dbReference type="EMBL" id="JAPFCC010000001">
    <property type="protein sequence ID" value="MCW7552125.1"/>
    <property type="molecule type" value="Genomic_DNA"/>
</dbReference>
<sequence length="162" mass="18327">MRAHTGVGDLYLNNKRFQGVGNIGSISGIKQQSGDSPTRLTLGLSSFDDSVRGEALRAKYHGRPVTVWLVALNEQHQPMATQVIWKGSIVDAKVSVGESNRIEVVVSNRLEDWDKKRPDRFNDESQQVRHSGDRIFRYVSVMAEWPIYWGSDKQATRLRDSL</sequence>
<proteinExistence type="predicted"/>
<protein>
    <submittedName>
        <fullName evidence="1">Uncharacterized protein</fullName>
    </submittedName>
</protein>
<evidence type="ECO:0000313" key="2">
    <source>
        <dbReference type="Proteomes" id="UP001209854"/>
    </source>
</evidence>
<name>A0ABT3MRY0_9GAMM</name>
<organism evidence="1 2">
    <name type="scientific">Endozoicomonas gorgoniicola</name>
    <dbReference type="NCBI Taxonomy" id="1234144"/>
    <lineage>
        <taxon>Bacteria</taxon>
        <taxon>Pseudomonadati</taxon>
        <taxon>Pseudomonadota</taxon>
        <taxon>Gammaproteobacteria</taxon>
        <taxon>Oceanospirillales</taxon>
        <taxon>Endozoicomonadaceae</taxon>
        <taxon>Endozoicomonas</taxon>
    </lineage>
</organism>
<comment type="caution">
    <text evidence="1">The sequence shown here is derived from an EMBL/GenBank/DDBJ whole genome shotgun (WGS) entry which is preliminary data.</text>
</comment>
<dbReference type="Proteomes" id="UP001209854">
    <property type="component" value="Unassembled WGS sequence"/>
</dbReference>
<dbReference type="RefSeq" id="WP_265442336.1">
    <property type="nucleotide sequence ID" value="NZ_JAPFCC010000001.1"/>
</dbReference>
<reference evidence="1 2" key="1">
    <citation type="submission" date="2022-10" db="EMBL/GenBank/DDBJ databases">
        <title>High-quality genome sequences of two octocoral-associated bacteria, Endozoicomonas euniceicola EF212 and Endozoicomonas gorgoniicola PS125.</title>
        <authorList>
            <person name="Chiou Y.-J."/>
            <person name="Chen Y.-H."/>
        </authorList>
    </citation>
    <scope>NUCLEOTIDE SEQUENCE [LARGE SCALE GENOMIC DNA]</scope>
    <source>
        <strain evidence="1 2">PS125</strain>
    </source>
</reference>
<gene>
    <name evidence="1" type="ORF">NX722_05590</name>
</gene>
<keyword evidence="2" id="KW-1185">Reference proteome</keyword>